<evidence type="ECO:0000313" key="3">
    <source>
        <dbReference type="EMBL" id="MEZ3168309.1"/>
    </source>
</evidence>
<dbReference type="EMBL" id="BAAADQ010000020">
    <property type="protein sequence ID" value="GAA0555872.1"/>
    <property type="molecule type" value="Genomic_DNA"/>
</dbReference>
<dbReference type="Proteomes" id="UP001567571">
    <property type="component" value="Unassembled WGS sequence"/>
</dbReference>
<proteinExistence type="predicted"/>
<feature type="transmembrane region" description="Helical" evidence="1">
    <location>
        <begin position="44"/>
        <end position="66"/>
    </location>
</feature>
<evidence type="ECO:0000313" key="4">
    <source>
        <dbReference type="Proteomes" id="UP001501425"/>
    </source>
</evidence>
<evidence type="ECO:0000256" key="1">
    <source>
        <dbReference type="SAM" id="Phobius"/>
    </source>
</evidence>
<reference evidence="2" key="2">
    <citation type="submission" date="2023-12" db="EMBL/GenBank/DDBJ databases">
        <authorList>
            <person name="Sun Q."/>
            <person name="Inoue M."/>
        </authorList>
    </citation>
    <scope>NUCLEOTIDE SEQUENCE</scope>
    <source>
        <strain evidence="2">JCM 14265</strain>
    </source>
</reference>
<reference evidence="2" key="1">
    <citation type="journal article" date="2014" name="Int. J. Syst. Evol. Microbiol.">
        <title>Complete genome sequence of Corynebacterium casei LMG S-19264T (=DSM 44701T), isolated from a smear-ripened cheese.</title>
        <authorList>
            <consortium name="US DOE Joint Genome Institute (JGI-PGF)"/>
            <person name="Walter F."/>
            <person name="Albersmeier A."/>
            <person name="Kalinowski J."/>
            <person name="Ruckert C."/>
        </authorList>
    </citation>
    <scope>NUCLEOTIDE SEQUENCE</scope>
    <source>
        <strain evidence="2">JCM 14265</strain>
    </source>
</reference>
<sequence>MSSIWDGEDTIAGIIWILTSIGSLNWGLVEFFQYNAVAKLSSALSSPAVATAVYGAVAVAGVITLADHLGVYDVTDVVDSIRGDDS</sequence>
<dbReference type="RefSeq" id="WP_343781033.1">
    <property type="nucleotide sequence ID" value="NZ_BAAADQ010000020.1"/>
</dbReference>
<evidence type="ECO:0000313" key="2">
    <source>
        <dbReference type="EMBL" id="GAA0555872.1"/>
    </source>
</evidence>
<evidence type="ECO:0000313" key="5">
    <source>
        <dbReference type="Proteomes" id="UP001567571"/>
    </source>
</evidence>
<reference evidence="3 5" key="3">
    <citation type="submission" date="2024-06" db="EMBL/GenBank/DDBJ databases">
        <title>Halorubrum miltondacostae sp. nov., a potential PHA producer isolated from an inland solar saltern in Rio Maior, Portugal.</title>
        <authorList>
            <person name="Albuquerque L."/>
            <person name="Viver T."/>
            <person name="Barroso C."/>
            <person name="Claudino R."/>
            <person name="Galvan M."/>
            <person name="Simoes G."/>
            <person name="Lobo Da Cunha A."/>
            <person name="Egas C."/>
        </authorList>
    </citation>
    <scope>NUCLEOTIDE SEQUENCE [LARGE SCALE GENOMIC DNA]</scope>
    <source>
        <strain evidence="3 5">DSM 18646</strain>
    </source>
</reference>
<keyword evidence="5" id="KW-1185">Reference proteome</keyword>
<dbReference type="InterPro" id="IPR007211">
    <property type="entry name" value="DUF378"/>
</dbReference>
<name>A0AAV3SX47_9EURY</name>
<dbReference type="Proteomes" id="UP001501425">
    <property type="component" value="Unassembled WGS sequence"/>
</dbReference>
<accession>A0AAV3SX47</accession>
<dbReference type="AlphaFoldDB" id="A0AAV3SX47"/>
<feature type="transmembrane region" description="Helical" evidence="1">
    <location>
        <begin position="12"/>
        <end position="32"/>
    </location>
</feature>
<gene>
    <name evidence="3" type="ORF">ABNG02_13340</name>
    <name evidence="2" type="ORF">GCM10008994_33540</name>
</gene>
<dbReference type="EMBL" id="JBEDNW010000007">
    <property type="protein sequence ID" value="MEZ3168309.1"/>
    <property type="molecule type" value="Genomic_DNA"/>
</dbReference>
<protein>
    <submittedName>
        <fullName evidence="3">DUF378 domain-containing protein</fullName>
    </submittedName>
</protein>
<comment type="caution">
    <text evidence="2">The sequence shown here is derived from an EMBL/GenBank/DDBJ whole genome shotgun (WGS) entry which is preliminary data.</text>
</comment>
<dbReference type="Pfam" id="PF04070">
    <property type="entry name" value="DUF378"/>
    <property type="match status" value="1"/>
</dbReference>
<keyword evidence="1" id="KW-0812">Transmembrane</keyword>
<keyword evidence="1" id="KW-1133">Transmembrane helix</keyword>
<keyword evidence="1" id="KW-0472">Membrane</keyword>
<organism evidence="2 4">
    <name type="scientific">Halorubrum ejinorense</name>
    <dbReference type="NCBI Taxonomy" id="425309"/>
    <lineage>
        <taxon>Archaea</taxon>
        <taxon>Methanobacteriati</taxon>
        <taxon>Methanobacteriota</taxon>
        <taxon>Stenosarchaea group</taxon>
        <taxon>Halobacteria</taxon>
        <taxon>Halobacteriales</taxon>
        <taxon>Haloferacaceae</taxon>
        <taxon>Halorubrum</taxon>
    </lineage>
</organism>